<dbReference type="Gene3D" id="3.90.480.10">
    <property type="entry name" value="Sulfite Reductase Hemoprotein,Domain 2"/>
    <property type="match status" value="1"/>
</dbReference>
<comment type="caution">
    <text evidence="9">The sequence shown here is derived from an EMBL/GenBank/DDBJ whole genome shotgun (WGS) entry which is preliminary data.</text>
</comment>
<organism evidence="9 10">
    <name type="scientific">Actinopolyspora mortivallis</name>
    <dbReference type="NCBI Taxonomy" id="33906"/>
    <lineage>
        <taxon>Bacteria</taxon>
        <taxon>Bacillati</taxon>
        <taxon>Actinomycetota</taxon>
        <taxon>Actinomycetes</taxon>
        <taxon>Actinopolysporales</taxon>
        <taxon>Actinopolysporaceae</taxon>
        <taxon>Actinopolyspora</taxon>
    </lineage>
</organism>
<evidence type="ECO:0000256" key="3">
    <source>
        <dbReference type="ARBA" id="ARBA00022723"/>
    </source>
</evidence>
<gene>
    <name evidence="9" type="primary">cobG</name>
    <name evidence="9" type="ORF">CEP50_14790</name>
</gene>
<dbReference type="SUPFAM" id="SSF56014">
    <property type="entry name" value="Nitrite and sulphite reductase 4Fe-4S domain-like"/>
    <property type="match status" value="1"/>
</dbReference>
<evidence type="ECO:0000256" key="1">
    <source>
        <dbReference type="ARBA" id="ARBA00022485"/>
    </source>
</evidence>
<dbReference type="GO" id="GO:0016491">
    <property type="term" value="F:oxidoreductase activity"/>
    <property type="evidence" value="ECO:0007669"/>
    <property type="project" value="UniProtKB-KW"/>
</dbReference>
<evidence type="ECO:0000256" key="7">
    <source>
        <dbReference type="SAM" id="MobiDB-lite"/>
    </source>
</evidence>
<keyword evidence="6" id="KW-0411">Iron-sulfur</keyword>
<evidence type="ECO:0000256" key="5">
    <source>
        <dbReference type="ARBA" id="ARBA00023004"/>
    </source>
</evidence>
<dbReference type="FunCoup" id="A0A2T0GTY5">
    <property type="interactions" value="113"/>
</dbReference>
<dbReference type="RefSeq" id="WP_106114541.1">
    <property type="nucleotide sequence ID" value="NZ_PVSR01000029.1"/>
</dbReference>
<proteinExistence type="predicted"/>
<dbReference type="GO" id="GO:0046872">
    <property type="term" value="F:metal ion binding"/>
    <property type="evidence" value="ECO:0007669"/>
    <property type="project" value="UniProtKB-KW"/>
</dbReference>
<evidence type="ECO:0000256" key="2">
    <source>
        <dbReference type="ARBA" id="ARBA00022617"/>
    </source>
</evidence>
<dbReference type="PANTHER" id="PTHR32439">
    <property type="entry name" value="FERREDOXIN--NITRITE REDUCTASE, CHLOROPLASTIC"/>
    <property type="match status" value="1"/>
</dbReference>
<dbReference type="EMBL" id="PVSR01000029">
    <property type="protein sequence ID" value="PRW62585.1"/>
    <property type="molecule type" value="Genomic_DNA"/>
</dbReference>
<dbReference type="InterPro" id="IPR036136">
    <property type="entry name" value="Nit/Sulf_reduc_fer-like_dom_sf"/>
</dbReference>
<protein>
    <submittedName>
        <fullName evidence="9">Precorrin-3B synthase</fullName>
    </submittedName>
</protein>
<keyword evidence="10" id="KW-1185">Reference proteome</keyword>
<evidence type="ECO:0000259" key="8">
    <source>
        <dbReference type="Pfam" id="PF03460"/>
    </source>
</evidence>
<keyword evidence="5" id="KW-0408">Iron</keyword>
<dbReference type="InterPro" id="IPR012798">
    <property type="entry name" value="Cbl_synth_CobG-like"/>
</dbReference>
<feature type="domain" description="Nitrite/Sulfite reductase ferredoxin-like" evidence="8">
    <location>
        <begin position="24"/>
        <end position="73"/>
    </location>
</feature>
<keyword evidence="2" id="KW-0349">Heme</keyword>
<reference evidence="9 10" key="1">
    <citation type="submission" date="2018-03" db="EMBL/GenBank/DDBJ databases">
        <title>Actinopolyspora mortivallis from Sahara, screening for active biomolecules.</title>
        <authorList>
            <person name="Selama O."/>
            <person name="Wellington E.M.H."/>
            <person name="Hacene H."/>
        </authorList>
    </citation>
    <scope>NUCLEOTIDE SEQUENCE [LARGE SCALE GENOMIC DNA]</scope>
    <source>
        <strain evidence="9 10">M5A</strain>
    </source>
</reference>
<feature type="domain" description="Nitrite/Sulfite reductase ferredoxin-like" evidence="8">
    <location>
        <begin position="258"/>
        <end position="319"/>
    </location>
</feature>
<sequence length="459" mass="47445">MSDSSVPERDRPDACPGAVQVHPAADGGLARVRVPGGVLSAEQARVVVGAAVELGNSTVELTSRANLQLRGVEDPGELGRRLGEAGLLPSATHERVRNIVASPYAGLDGPTRLPVSRVVEELDHGLRSVPALAELPGRFLFTVDDGRGDVSALGGDVGLLPVSAHRVAVLLAGADSGVRVPPERAAAAAVTAAEGFLAERARNGSGAWRMAELATTRPVSDTVCARHGAREADVVEVTPASWAESGQQGKPRPGVVGRDEDAVAVEVGAPLGRLSPAQTHSIIRAAEAASGFVRLTPWRTVILTGVPERDHRSWLSELHSCGLLVEPSAPLSGVTACAGYPGCAKSLADVHRDAARGTSRGEAAAPGALPVHWVGCSRRCGLPRGPVVEVLAEPSGYRVSAGTPQERVTWASEADPDVAAEVANRARHAGAVRTAGTPRAGFGNGRASNDRDTTNEDDR</sequence>
<dbReference type="SUPFAM" id="SSF55124">
    <property type="entry name" value="Nitrite/Sulfite reductase N-terminal domain-like"/>
    <property type="match status" value="2"/>
</dbReference>
<dbReference type="InterPro" id="IPR051329">
    <property type="entry name" value="NIR_SIR_4Fe-4S"/>
</dbReference>
<evidence type="ECO:0000256" key="4">
    <source>
        <dbReference type="ARBA" id="ARBA00023002"/>
    </source>
</evidence>
<dbReference type="AlphaFoldDB" id="A0A2T0GTY5"/>
<dbReference type="NCBIfam" id="TIGR02435">
    <property type="entry name" value="CobG"/>
    <property type="match status" value="1"/>
</dbReference>
<keyword evidence="4" id="KW-0560">Oxidoreductase</keyword>
<evidence type="ECO:0000313" key="10">
    <source>
        <dbReference type="Proteomes" id="UP000239352"/>
    </source>
</evidence>
<dbReference type="PANTHER" id="PTHR32439:SF9">
    <property type="entry name" value="BLR3264 PROTEIN"/>
    <property type="match status" value="1"/>
</dbReference>
<evidence type="ECO:0000256" key="6">
    <source>
        <dbReference type="ARBA" id="ARBA00023014"/>
    </source>
</evidence>
<feature type="compositionally biased region" description="Basic and acidic residues" evidence="7">
    <location>
        <begin position="448"/>
        <end position="459"/>
    </location>
</feature>
<keyword evidence="1" id="KW-0004">4Fe-4S</keyword>
<dbReference type="InterPro" id="IPR045854">
    <property type="entry name" value="NO2/SO3_Rdtase_4Fe4S_sf"/>
</dbReference>
<feature type="region of interest" description="Disordered" evidence="7">
    <location>
        <begin position="424"/>
        <end position="459"/>
    </location>
</feature>
<name>A0A2T0GTY5_ACTMO</name>
<dbReference type="GO" id="GO:0051539">
    <property type="term" value="F:4 iron, 4 sulfur cluster binding"/>
    <property type="evidence" value="ECO:0007669"/>
    <property type="project" value="UniProtKB-KW"/>
</dbReference>
<evidence type="ECO:0000313" key="9">
    <source>
        <dbReference type="EMBL" id="PRW62585.1"/>
    </source>
</evidence>
<dbReference type="STRING" id="1050202.GCA_000384035_02233"/>
<keyword evidence="3" id="KW-0479">Metal-binding</keyword>
<dbReference type="InParanoid" id="A0A2T0GTY5"/>
<dbReference type="Gene3D" id="3.30.413.10">
    <property type="entry name" value="Sulfite Reductase Hemoprotein, domain 1"/>
    <property type="match status" value="1"/>
</dbReference>
<dbReference type="Pfam" id="PF03460">
    <property type="entry name" value="NIR_SIR_ferr"/>
    <property type="match status" value="2"/>
</dbReference>
<accession>A0A2T0GTY5</accession>
<dbReference type="InterPro" id="IPR005117">
    <property type="entry name" value="NiRdtase/SiRdtase_haem-b_fer"/>
</dbReference>
<dbReference type="Proteomes" id="UP000239352">
    <property type="component" value="Unassembled WGS sequence"/>
</dbReference>